<dbReference type="Gene3D" id="2.60.40.420">
    <property type="entry name" value="Cupredoxins - blue copper proteins"/>
    <property type="match status" value="1"/>
</dbReference>
<dbReference type="AlphaFoldDB" id="A0A941D610"/>
<keyword evidence="3" id="KW-1185">Reference proteome</keyword>
<reference evidence="2" key="1">
    <citation type="submission" date="2021-04" db="EMBL/GenBank/DDBJ databases">
        <title>Draft genome assembly of strain Phenylobacterium sp. 20VBR1 using MiniION and Illumina platforms.</title>
        <authorList>
            <person name="Thomas F.A."/>
            <person name="Krishnan K.P."/>
            <person name="Sinha R.K."/>
        </authorList>
    </citation>
    <scope>NUCLEOTIDE SEQUENCE</scope>
    <source>
        <strain evidence="2">20VBR1</strain>
    </source>
</reference>
<proteinExistence type="predicted"/>
<accession>A0A941D610</accession>
<evidence type="ECO:0000313" key="3">
    <source>
        <dbReference type="Proteomes" id="UP000622580"/>
    </source>
</evidence>
<comment type="caution">
    <text evidence="2">The sequence shown here is derived from an EMBL/GenBank/DDBJ whole genome shotgun (WGS) entry which is preliminary data.</text>
</comment>
<dbReference type="Proteomes" id="UP000622580">
    <property type="component" value="Unassembled WGS sequence"/>
</dbReference>
<dbReference type="EMBL" id="JAGSGD010000001">
    <property type="protein sequence ID" value="MBR7621403.1"/>
    <property type="molecule type" value="Genomic_DNA"/>
</dbReference>
<gene>
    <name evidence="2" type="ORF">JKL49_18565</name>
</gene>
<protein>
    <submittedName>
        <fullName evidence="2">Methylamine utilization protein</fullName>
    </submittedName>
</protein>
<evidence type="ECO:0000256" key="1">
    <source>
        <dbReference type="SAM" id="SignalP"/>
    </source>
</evidence>
<feature type="signal peptide" evidence="1">
    <location>
        <begin position="1"/>
        <end position="19"/>
    </location>
</feature>
<evidence type="ECO:0000313" key="2">
    <source>
        <dbReference type="EMBL" id="MBR7621403.1"/>
    </source>
</evidence>
<dbReference type="InterPro" id="IPR008972">
    <property type="entry name" value="Cupredoxin"/>
</dbReference>
<keyword evidence="1" id="KW-0732">Signal</keyword>
<name>A0A941D610_9CAUL</name>
<dbReference type="SUPFAM" id="SSF49503">
    <property type="entry name" value="Cupredoxins"/>
    <property type="match status" value="1"/>
</dbReference>
<dbReference type="RefSeq" id="WP_215342546.1">
    <property type="nucleotide sequence ID" value="NZ_JAGSGD010000001.1"/>
</dbReference>
<organism evidence="2 3">
    <name type="scientific">Phenylobacterium glaciei</name>
    <dbReference type="NCBI Taxonomy" id="2803784"/>
    <lineage>
        <taxon>Bacteria</taxon>
        <taxon>Pseudomonadati</taxon>
        <taxon>Pseudomonadota</taxon>
        <taxon>Alphaproteobacteria</taxon>
        <taxon>Caulobacterales</taxon>
        <taxon>Caulobacteraceae</taxon>
        <taxon>Phenylobacterium</taxon>
    </lineage>
</organism>
<sequence>MRLLPALLLGLLVAGPAWAGDLAVSLKTPSGKPVAEAVVTVALAPGVPRMPIKFPWAYRMAQKDMSFSPFVLVVPVGAEVAFPNFDPVLHHVYSFSPAKPFELKLYGRDETRRVKFDRLGIVAVGCNIHDDMTGYIRVVDTPFAAKTNAAGEAVITGLPAGPITFTVWHPYLKAPRNEVAHTAVIPGAGAARQGLMIDLRAPPMKHGGY</sequence>
<feature type="chain" id="PRO_5037442187" evidence="1">
    <location>
        <begin position="20"/>
        <end position="209"/>
    </location>
</feature>